<keyword evidence="3" id="KW-0482">Metalloprotease</keyword>
<evidence type="ECO:0000313" key="4">
    <source>
        <dbReference type="Proteomes" id="UP000602395"/>
    </source>
</evidence>
<name>A0ABR7W9E4_9ACTN</name>
<keyword evidence="1" id="KW-0472">Membrane</keyword>
<feature type="transmembrane region" description="Helical" evidence="1">
    <location>
        <begin position="203"/>
        <end position="224"/>
    </location>
</feature>
<keyword evidence="4" id="KW-1185">Reference proteome</keyword>
<evidence type="ECO:0000256" key="1">
    <source>
        <dbReference type="SAM" id="Phobius"/>
    </source>
</evidence>
<keyword evidence="1" id="KW-0812">Transmembrane</keyword>
<feature type="transmembrane region" description="Helical" evidence="1">
    <location>
        <begin position="117"/>
        <end position="135"/>
    </location>
</feature>
<gene>
    <name evidence="3" type="ORF">IDF66_07455</name>
</gene>
<accession>A0ABR7W9E4</accession>
<proteinExistence type="predicted"/>
<dbReference type="RefSeq" id="WP_190267375.1">
    <property type="nucleotide sequence ID" value="NZ_BAABAD010000005.1"/>
</dbReference>
<dbReference type="InterPro" id="IPR003675">
    <property type="entry name" value="Rce1/LyrA-like_dom"/>
</dbReference>
<feature type="transmembrane region" description="Helical" evidence="1">
    <location>
        <begin position="15"/>
        <end position="33"/>
    </location>
</feature>
<feature type="transmembrane region" description="Helical" evidence="1">
    <location>
        <begin position="53"/>
        <end position="76"/>
    </location>
</feature>
<feature type="transmembrane region" description="Helical" evidence="1">
    <location>
        <begin position="230"/>
        <end position="249"/>
    </location>
</feature>
<dbReference type="Pfam" id="PF02517">
    <property type="entry name" value="Rce1-like"/>
    <property type="match status" value="1"/>
</dbReference>
<feature type="transmembrane region" description="Helical" evidence="1">
    <location>
        <begin position="88"/>
        <end position="105"/>
    </location>
</feature>
<dbReference type="GO" id="GO:0008237">
    <property type="term" value="F:metallopeptidase activity"/>
    <property type="evidence" value="ECO:0007669"/>
    <property type="project" value="UniProtKB-KW"/>
</dbReference>
<feature type="transmembrane region" description="Helical" evidence="1">
    <location>
        <begin position="179"/>
        <end position="196"/>
    </location>
</feature>
<comment type="caution">
    <text evidence="3">The sequence shown here is derived from an EMBL/GenBank/DDBJ whole genome shotgun (WGS) entry which is preliminary data.</text>
</comment>
<protein>
    <submittedName>
        <fullName evidence="3">CPBP family intramembrane metalloprotease</fullName>
    </submittedName>
</protein>
<keyword evidence="3" id="KW-0378">Hydrolase</keyword>
<dbReference type="Proteomes" id="UP000602395">
    <property type="component" value="Unassembled WGS sequence"/>
</dbReference>
<evidence type="ECO:0000259" key="2">
    <source>
        <dbReference type="Pfam" id="PF02517"/>
    </source>
</evidence>
<reference evidence="3 4" key="1">
    <citation type="submission" date="2020-09" db="EMBL/GenBank/DDBJ databases">
        <title>Novel species in genus Gordonia.</title>
        <authorList>
            <person name="Zhang G."/>
        </authorList>
    </citation>
    <scope>NUCLEOTIDE SEQUENCE [LARGE SCALE GENOMIC DNA]</scope>
    <source>
        <strain evidence="3 4">ON-33</strain>
    </source>
</reference>
<dbReference type="EMBL" id="JACWMS010000002">
    <property type="protein sequence ID" value="MBD1319418.1"/>
    <property type="molecule type" value="Genomic_DNA"/>
</dbReference>
<evidence type="ECO:0000313" key="3">
    <source>
        <dbReference type="EMBL" id="MBD1319418.1"/>
    </source>
</evidence>
<keyword evidence="3" id="KW-0645">Protease</keyword>
<keyword evidence="1" id="KW-1133">Transmembrane helix</keyword>
<sequence>MPLPDHPPRRPLRQLTYLWFAVVVIVYLAIIQLGGLAVEHASGLTDIVTTRGVVFTMIIPLGVALAFTFLVVSRLGWWRPVLHDERPVSRWVWIVPVLMLVAIAAGTDYRALADKDLIFVLTLLVATQFVGWGEETMFRGIGVTAMREHGLAEGRVALWSSIVFGAVHLTNAIGHGVSAIPQAIAVSLAGYFFYLMRRVSRGNVLNSVVHGLFDFSILTGTSILVDQSGYVGSVAAILVYPILAVILIIRRKQIEPAPTPVVS</sequence>
<organism evidence="3 4">
    <name type="scientific">Gordonia hankookensis</name>
    <dbReference type="NCBI Taxonomy" id="589403"/>
    <lineage>
        <taxon>Bacteria</taxon>
        <taxon>Bacillati</taxon>
        <taxon>Actinomycetota</taxon>
        <taxon>Actinomycetes</taxon>
        <taxon>Mycobacteriales</taxon>
        <taxon>Gordoniaceae</taxon>
        <taxon>Gordonia</taxon>
    </lineage>
</organism>
<feature type="domain" description="CAAX prenyl protease 2/Lysostaphin resistance protein A-like" evidence="2">
    <location>
        <begin position="119"/>
        <end position="215"/>
    </location>
</feature>